<dbReference type="KEGG" id="geh:HYN69_10095"/>
<dbReference type="EMBL" id="CP028918">
    <property type="protein sequence ID" value="AWB48811.1"/>
    <property type="molecule type" value="Genomic_DNA"/>
</dbReference>
<keyword evidence="2" id="KW-0269">Exonuclease</keyword>
<gene>
    <name evidence="2" type="ORF">HYN69_10095</name>
</gene>
<reference evidence="2 3" key="1">
    <citation type="submission" date="2018-04" db="EMBL/GenBank/DDBJ databases">
        <title>Genome sequencing of Gemmobacter.</title>
        <authorList>
            <person name="Yi H."/>
            <person name="Baek M.-G."/>
        </authorList>
    </citation>
    <scope>NUCLEOTIDE SEQUENCE [LARGE SCALE GENOMIC DNA]</scope>
    <source>
        <strain evidence="2 3">HYN0069</strain>
    </source>
</reference>
<sequence length="378" mass="41547">MPPFRFIHSADLHLGRRFGSYPEDLRGRLVEARHNAIHSLASAAQFHQANHILIAGDLFDSETPTDPVWRQALAAMGANPDHHWWIIPGNHDSLAPESLWSRIREQAPANVHLLDDVEPVEITPNVFLLPAPLPRRYPGRDLTAHMNGTETDPRAFRIGLAHGSIQNFSEEGARTEDTIPPDRAASARLDYLALGDWHGHVRVGDRTWYPGTPERDAFTHDGRGTCICVTLTAPGAPPQVETFPTGRFAWHDEVLPLVPGQNAASALAALLPPDRAERRDHLMRIRAAGRATLAEHAALTEAAAAVAPDFAWFALDTTALATEVEATDLDDIDRAGALRLAADRLKDRAEDAALDGETRRTAAAALNRLYGYLREDRT</sequence>
<dbReference type="RefSeq" id="WP_108435630.1">
    <property type="nucleotide sequence ID" value="NZ_CP028918.1"/>
</dbReference>
<dbReference type="InterPro" id="IPR029052">
    <property type="entry name" value="Metallo-depent_PP-like"/>
</dbReference>
<dbReference type="OrthoDB" id="9773856at2"/>
<name>A0A2S0ULZ2_9RHOB</name>
<dbReference type="Pfam" id="PF00149">
    <property type="entry name" value="Metallophos"/>
    <property type="match status" value="1"/>
</dbReference>
<accession>A0A2S0ULZ2</accession>
<evidence type="ECO:0000259" key="1">
    <source>
        <dbReference type="Pfam" id="PF00149"/>
    </source>
</evidence>
<organism evidence="2 3">
    <name type="scientific">Paragemmobacter aquarius</name>
    <dbReference type="NCBI Taxonomy" id="2169400"/>
    <lineage>
        <taxon>Bacteria</taxon>
        <taxon>Pseudomonadati</taxon>
        <taxon>Pseudomonadota</taxon>
        <taxon>Alphaproteobacteria</taxon>
        <taxon>Rhodobacterales</taxon>
        <taxon>Paracoccaceae</taxon>
        <taxon>Paragemmobacter</taxon>
    </lineage>
</organism>
<dbReference type="Proteomes" id="UP000244496">
    <property type="component" value="Chromosome"/>
</dbReference>
<dbReference type="InterPro" id="IPR004843">
    <property type="entry name" value="Calcineurin-like_PHP"/>
</dbReference>
<keyword evidence="2" id="KW-0378">Hydrolase</keyword>
<dbReference type="PANTHER" id="PTHR30337">
    <property type="entry name" value="COMPONENT OF ATP-DEPENDENT DSDNA EXONUCLEASE"/>
    <property type="match status" value="1"/>
</dbReference>
<feature type="domain" description="Calcineurin-like phosphoesterase" evidence="1">
    <location>
        <begin position="4"/>
        <end position="164"/>
    </location>
</feature>
<keyword evidence="3" id="KW-1185">Reference proteome</keyword>
<dbReference type="GO" id="GO:0004527">
    <property type="term" value="F:exonuclease activity"/>
    <property type="evidence" value="ECO:0007669"/>
    <property type="project" value="UniProtKB-KW"/>
</dbReference>
<dbReference type="Gene3D" id="3.60.21.10">
    <property type="match status" value="1"/>
</dbReference>
<dbReference type="PANTHER" id="PTHR30337:SF0">
    <property type="entry name" value="NUCLEASE SBCCD SUBUNIT D"/>
    <property type="match status" value="1"/>
</dbReference>
<protein>
    <submittedName>
        <fullName evidence="2">Exonuclease SbcD</fullName>
    </submittedName>
</protein>
<dbReference type="InterPro" id="IPR014577">
    <property type="entry name" value="UCP033093_metalloPase"/>
</dbReference>
<proteinExistence type="predicted"/>
<dbReference type="AlphaFoldDB" id="A0A2S0ULZ2"/>
<dbReference type="InterPro" id="IPR050535">
    <property type="entry name" value="DNA_Repair-Maintenance_Comp"/>
</dbReference>
<evidence type="ECO:0000313" key="2">
    <source>
        <dbReference type="EMBL" id="AWB48811.1"/>
    </source>
</evidence>
<evidence type="ECO:0000313" key="3">
    <source>
        <dbReference type="Proteomes" id="UP000244496"/>
    </source>
</evidence>
<dbReference type="SUPFAM" id="SSF56300">
    <property type="entry name" value="Metallo-dependent phosphatases"/>
    <property type="match status" value="1"/>
</dbReference>
<keyword evidence="2" id="KW-0540">Nuclease</keyword>
<dbReference type="PIRSF" id="PIRSF033093">
    <property type="entry name" value="UCP_ML1119"/>
    <property type="match status" value="1"/>
</dbReference>